<comment type="similarity">
    <text evidence="3">Belongs to the ArsC family.</text>
</comment>
<accession>A0A1T4LLB9</accession>
<dbReference type="STRING" id="263852.SAMN02745116_00708"/>
<dbReference type="SUPFAM" id="SSF52833">
    <property type="entry name" value="Thioredoxin-like"/>
    <property type="match status" value="1"/>
</dbReference>
<gene>
    <name evidence="4" type="ORF">SAMN02745116_00708</name>
</gene>
<reference evidence="4 5" key="1">
    <citation type="submission" date="2017-02" db="EMBL/GenBank/DDBJ databases">
        <authorList>
            <person name="Peterson S.W."/>
        </authorList>
    </citation>
    <scope>NUCLEOTIDE SEQUENCE [LARGE SCALE GENOMIC DNA]</scope>
    <source>
        <strain evidence="4 5">ATCC BAA-1030</strain>
    </source>
</reference>
<dbReference type="OrthoDB" id="9794155at2"/>
<protein>
    <submittedName>
        <fullName evidence="4">Arsenate reductase</fullName>
    </submittedName>
</protein>
<dbReference type="Pfam" id="PF03960">
    <property type="entry name" value="ArsC"/>
    <property type="match status" value="1"/>
</dbReference>
<dbReference type="PANTHER" id="PTHR30041">
    <property type="entry name" value="ARSENATE REDUCTASE"/>
    <property type="match status" value="1"/>
</dbReference>
<evidence type="ECO:0000313" key="4">
    <source>
        <dbReference type="EMBL" id="SJZ55451.1"/>
    </source>
</evidence>
<dbReference type="InterPro" id="IPR036249">
    <property type="entry name" value="Thioredoxin-like_sf"/>
</dbReference>
<dbReference type="InterPro" id="IPR006660">
    <property type="entry name" value="Arsenate_reductase-like"/>
</dbReference>
<keyword evidence="2" id="KW-0676">Redox-active center</keyword>
<dbReference type="NCBIfam" id="TIGR01617">
    <property type="entry name" value="arsC_related"/>
    <property type="match status" value="1"/>
</dbReference>
<evidence type="ECO:0000256" key="1">
    <source>
        <dbReference type="ARBA" id="ARBA00023157"/>
    </source>
</evidence>
<keyword evidence="1" id="KW-1015">Disulfide bond</keyword>
<dbReference type="PANTHER" id="PTHR30041:SF8">
    <property type="entry name" value="PROTEIN YFFB"/>
    <property type="match status" value="1"/>
</dbReference>
<keyword evidence="5" id="KW-1185">Reference proteome</keyword>
<dbReference type="CDD" id="cd03036">
    <property type="entry name" value="ArsC_like"/>
    <property type="match status" value="1"/>
</dbReference>
<organism evidence="4 5">
    <name type="scientific">Pilibacter termitis</name>
    <dbReference type="NCBI Taxonomy" id="263852"/>
    <lineage>
        <taxon>Bacteria</taxon>
        <taxon>Bacillati</taxon>
        <taxon>Bacillota</taxon>
        <taxon>Bacilli</taxon>
        <taxon>Lactobacillales</taxon>
        <taxon>Enterococcaceae</taxon>
        <taxon>Pilibacter</taxon>
    </lineage>
</organism>
<evidence type="ECO:0000256" key="2">
    <source>
        <dbReference type="ARBA" id="ARBA00023284"/>
    </source>
</evidence>
<sequence>MYKFYGYPKCTTCKRAWKLLEEAGVSAEYIDIKENPPSQLMIEKWLNEENFPKKKFFNTSGLSYRTLNLKEKVEHLNYNEAASLLASDGMLIKRPLLVKNGELVAIGLKEQEWSNLL</sequence>
<dbReference type="Proteomes" id="UP000190328">
    <property type="component" value="Unassembled WGS sequence"/>
</dbReference>
<name>A0A1T4LLB9_9ENTE</name>
<evidence type="ECO:0000256" key="3">
    <source>
        <dbReference type="PROSITE-ProRule" id="PRU01282"/>
    </source>
</evidence>
<dbReference type="EMBL" id="FUXI01000006">
    <property type="protein sequence ID" value="SJZ55451.1"/>
    <property type="molecule type" value="Genomic_DNA"/>
</dbReference>
<dbReference type="AlphaFoldDB" id="A0A1T4LLB9"/>
<dbReference type="Gene3D" id="3.40.30.10">
    <property type="entry name" value="Glutaredoxin"/>
    <property type="match status" value="1"/>
</dbReference>
<evidence type="ECO:0000313" key="5">
    <source>
        <dbReference type="Proteomes" id="UP000190328"/>
    </source>
</evidence>
<dbReference type="InterPro" id="IPR006504">
    <property type="entry name" value="Tscrpt_reg_Spx/MgsR"/>
</dbReference>
<dbReference type="RefSeq" id="WP_078806664.1">
    <property type="nucleotide sequence ID" value="NZ_FUXI01000006.1"/>
</dbReference>
<dbReference type="PROSITE" id="PS51353">
    <property type="entry name" value="ARSC"/>
    <property type="match status" value="1"/>
</dbReference>
<proteinExistence type="inferred from homology"/>